<organism evidence="1 2">
    <name type="scientific">Bacteroides faecalis</name>
    <dbReference type="NCBI Taxonomy" id="2447885"/>
    <lineage>
        <taxon>Bacteria</taxon>
        <taxon>Pseudomonadati</taxon>
        <taxon>Bacteroidota</taxon>
        <taxon>Bacteroidia</taxon>
        <taxon>Bacteroidales</taxon>
        <taxon>Bacteroidaceae</taxon>
        <taxon>Bacteroides</taxon>
    </lineage>
</organism>
<dbReference type="InterPro" id="IPR042278">
    <property type="entry name" value="Mfa-like_1_N"/>
</dbReference>
<dbReference type="CDD" id="cd13120">
    <property type="entry name" value="BF2867_like_N"/>
    <property type="match status" value="1"/>
</dbReference>
<evidence type="ECO:0000313" key="1">
    <source>
        <dbReference type="EMBL" id="GCB35216.1"/>
    </source>
</evidence>
<sequence>MKKKFLGAAITAALIIISCSKSDFEEEQRQTPIIFTPLIEQNTRAIISGTTYPTTETFNVTAYYKPSGGSYNFANAGKYLDNMQISYVTTGSAWKSTGGTYYWPPQGALKFIATSPYGAVTPSYDSTNGIQFPSFRQGTTPVDLMYAESANDLTSGSVALTFKHALTQLYFTIKIQAVLGLASCRIKKIDVLNVCNGGSFKALPTPTWTKTEGSNSIFNVYDNATGTLLAPSDPAYEFPNRLLLIPQSVSGIVIRITYDYTTLLGLVTLGTTKNVTLSGNAWQPNQRIKYAITITQLL</sequence>
<comment type="caution">
    <text evidence="1">The sequence shown here is derived from an EMBL/GenBank/DDBJ whole genome shotgun (WGS) entry which is preliminary data.</text>
</comment>
<evidence type="ECO:0000313" key="2">
    <source>
        <dbReference type="Proteomes" id="UP000288079"/>
    </source>
</evidence>
<protein>
    <recommendedName>
        <fullName evidence="3">Fimbrillin family protein</fullName>
    </recommendedName>
</protein>
<dbReference type="PROSITE" id="PS51257">
    <property type="entry name" value="PROKAR_LIPOPROTEIN"/>
    <property type="match status" value="1"/>
</dbReference>
<dbReference type="Proteomes" id="UP000288079">
    <property type="component" value="Unassembled WGS sequence"/>
</dbReference>
<keyword evidence="2" id="KW-1185">Reference proteome</keyword>
<name>A0A401LUH9_9BACE</name>
<accession>A0A401LUH9</accession>
<dbReference type="RefSeq" id="WP_125041169.1">
    <property type="nucleotide sequence ID" value="NZ_BHWB01000005.1"/>
</dbReference>
<gene>
    <name evidence="1" type="ORF">KGMB02408_21610</name>
</gene>
<evidence type="ECO:0008006" key="3">
    <source>
        <dbReference type="Google" id="ProtNLM"/>
    </source>
</evidence>
<dbReference type="OrthoDB" id="1029268at2"/>
<dbReference type="EMBL" id="BHWB01000005">
    <property type="protein sequence ID" value="GCB35216.1"/>
    <property type="molecule type" value="Genomic_DNA"/>
</dbReference>
<dbReference type="Pfam" id="PF13149">
    <property type="entry name" value="Mfa_like_1"/>
    <property type="match status" value="1"/>
</dbReference>
<reference evidence="1 2" key="1">
    <citation type="submission" date="2018-10" db="EMBL/GenBank/DDBJ databases">
        <title>Draft Genome Sequence of Bacteroides sp. KCTC 15687.</title>
        <authorList>
            <person name="Yu S.Y."/>
            <person name="Kim J.S."/>
            <person name="Oh B.S."/>
            <person name="Park S.H."/>
            <person name="Kang S.W."/>
            <person name="Park J.E."/>
            <person name="Choi S.H."/>
            <person name="Han K.I."/>
            <person name="Lee K.C."/>
            <person name="Eom M.K."/>
            <person name="Suh M.K."/>
            <person name="Lee D.H."/>
            <person name="Yoon H."/>
            <person name="Kim B."/>
            <person name="Yang S.J."/>
            <person name="Lee J.S."/>
            <person name="Lee J.H."/>
        </authorList>
    </citation>
    <scope>NUCLEOTIDE SEQUENCE [LARGE SCALE GENOMIC DNA]</scope>
    <source>
        <strain evidence="1 2">KCTC 15687</strain>
    </source>
</reference>
<dbReference type="AlphaFoldDB" id="A0A401LUH9"/>
<dbReference type="InterPro" id="IPR025049">
    <property type="entry name" value="Mfa-like_1"/>
</dbReference>
<proteinExistence type="predicted"/>
<dbReference type="Gene3D" id="2.60.40.2620">
    <property type="entry name" value="Fimbrillin-like"/>
    <property type="match status" value="1"/>
</dbReference>